<proteinExistence type="predicted"/>
<gene>
    <name evidence="2" type="ORF">EDB92DRAFT_1793677</name>
</gene>
<dbReference type="Proteomes" id="UP001201163">
    <property type="component" value="Unassembled WGS sequence"/>
</dbReference>
<evidence type="ECO:0000313" key="3">
    <source>
        <dbReference type="Proteomes" id="UP001201163"/>
    </source>
</evidence>
<evidence type="ECO:0000256" key="1">
    <source>
        <dbReference type="SAM" id="MobiDB-lite"/>
    </source>
</evidence>
<reference evidence="2" key="1">
    <citation type="submission" date="2022-01" db="EMBL/GenBank/DDBJ databases">
        <title>Comparative genomics reveals a dynamic genome evolution in the ectomycorrhizal milk-cap (Lactarius) mushrooms.</title>
        <authorList>
            <consortium name="DOE Joint Genome Institute"/>
            <person name="Lebreton A."/>
            <person name="Tang N."/>
            <person name="Kuo A."/>
            <person name="LaButti K."/>
            <person name="Drula E."/>
            <person name="Barry K."/>
            <person name="Clum A."/>
            <person name="Lipzen A."/>
            <person name="Mousain D."/>
            <person name="Ng V."/>
            <person name="Wang R."/>
            <person name="Wang X."/>
            <person name="Dai Y."/>
            <person name="Henrissat B."/>
            <person name="Grigoriev I.V."/>
            <person name="Guerin-Laguette A."/>
            <person name="Yu F."/>
            <person name="Martin F.M."/>
        </authorList>
    </citation>
    <scope>NUCLEOTIDE SEQUENCE</scope>
    <source>
        <strain evidence="2">QP</strain>
    </source>
</reference>
<dbReference type="AlphaFoldDB" id="A0AAD4LQK4"/>
<keyword evidence="3" id="KW-1185">Reference proteome</keyword>
<dbReference type="EMBL" id="JAKELL010000008">
    <property type="protein sequence ID" value="KAH8996769.1"/>
    <property type="molecule type" value="Genomic_DNA"/>
</dbReference>
<organism evidence="2 3">
    <name type="scientific">Lactarius akahatsu</name>
    <dbReference type="NCBI Taxonomy" id="416441"/>
    <lineage>
        <taxon>Eukaryota</taxon>
        <taxon>Fungi</taxon>
        <taxon>Dikarya</taxon>
        <taxon>Basidiomycota</taxon>
        <taxon>Agaricomycotina</taxon>
        <taxon>Agaricomycetes</taxon>
        <taxon>Russulales</taxon>
        <taxon>Russulaceae</taxon>
        <taxon>Lactarius</taxon>
    </lineage>
</organism>
<feature type="region of interest" description="Disordered" evidence="1">
    <location>
        <begin position="163"/>
        <end position="184"/>
    </location>
</feature>
<sequence length="276" mass="30588">MISVVPPPPTTNKLDSVQRTRVMRSSRKLGAVLGATPFLIESNGCSITATLHTASSQHENDHVRASSPMQIKRHRRQCSIVEEPPIHSELSPFSMLSLDLGSSKESLLTMVESSIEDVPVLLAKSQRSADAPRPLLLYLNSAPLSPPDSDVPLEPIPLTPLSAKTEVPQTPTTPIEPSHTEARRRKMARVVRKLGENVPAELLVGSRSISHSRSTKSHRRRSSSLGSNSQWQRLLELPAPVFSSGARAPEDQRWVGTWNRRNIAQVQRELRALRRR</sequence>
<accession>A0AAD4LQK4</accession>
<feature type="region of interest" description="Disordered" evidence="1">
    <location>
        <begin position="207"/>
        <end position="229"/>
    </location>
</feature>
<comment type="caution">
    <text evidence="2">The sequence shown here is derived from an EMBL/GenBank/DDBJ whole genome shotgun (WGS) entry which is preliminary data.</text>
</comment>
<evidence type="ECO:0000313" key="2">
    <source>
        <dbReference type="EMBL" id="KAH8996769.1"/>
    </source>
</evidence>
<protein>
    <submittedName>
        <fullName evidence="2">Uncharacterized protein</fullName>
    </submittedName>
</protein>
<name>A0AAD4LQK4_9AGAM</name>
<feature type="compositionally biased region" description="Basic residues" evidence="1">
    <location>
        <begin position="213"/>
        <end position="222"/>
    </location>
</feature>